<dbReference type="Proteomes" id="UP000594121">
    <property type="component" value="Chromosome"/>
</dbReference>
<reference evidence="3 4" key="1">
    <citation type="submission" date="2020-10" db="EMBL/GenBank/DDBJ databases">
        <title>Thermofilum lucidum 3507LT sp. nov. a novel member of Thermofilaceae family isolated from Chile hot spring, and proposal of description order Thermofilales.</title>
        <authorList>
            <person name="Zayulina K.S."/>
            <person name="Elcheninov A.G."/>
            <person name="Toshchakov S.V."/>
            <person name="Kublanov I.V."/>
        </authorList>
    </citation>
    <scope>NUCLEOTIDE SEQUENCE [LARGE SCALE GENOMIC DNA]</scope>
    <source>
        <strain evidence="3 4">3507LT</strain>
    </source>
</reference>
<feature type="domain" description="Amidohydrolase-related" evidence="2">
    <location>
        <begin position="51"/>
        <end position="361"/>
    </location>
</feature>
<dbReference type="FunCoup" id="A0A7L9FHW4">
    <property type="interactions" value="16"/>
</dbReference>
<sequence length="390" mass="42865">MRLVFRECSYILSPQGLLRNIDIAIEDGKIVAIGRNIGGDEEVDCRGLVSLPGFANVHTHLSHVFAAPKVTPSWENHHVEAHSREAVEHLLRLALIDSLEHGVTLVADTTAYPDVLRRVAAEVGVKAVPAVPWRMHGRRERGIVLESLEDIVDFSEEIKSALEENPSAVLFVHVANSRFQVYASKTKYGKFPIELVDSKGLLSNVTILVNPGWAASWELKLISKRGSKIAYAPVADAFTASGGSLPAREVGYHGITSGLCTESPLLGLSLSVLDAARHLLLLQRSQFWERELTALEVLDIATRGGYSILGFKGGVLEEGAPADLVFFYTSLVYVEDVTPERLLFSLGPAGIKYVLVDGKFVLDPPRKRLLEEAKRESLEKLRELSYEPKG</sequence>
<evidence type="ECO:0000259" key="2">
    <source>
        <dbReference type="Pfam" id="PF01979"/>
    </source>
</evidence>
<dbReference type="InterPro" id="IPR011059">
    <property type="entry name" value="Metal-dep_hydrolase_composite"/>
</dbReference>
<keyword evidence="1 3" id="KW-0378">Hydrolase</keyword>
<accession>A0A7L9FHW4</accession>
<gene>
    <name evidence="3" type="ORF">IG193_02705</name>
</gene>
<evidence type="ECO:0000256" key="1">
    <source>
        <dbReference type="ARBA" id="ARBA00022801"/>
    </source>
</evidence>
<evidence type="ECO:0000313" key="4">
    <source>
        <dbReference type="Proteomes" id="UP000594121"/>
    </source>
</evidence>
<dbReference type="PANTHER" id="PTHR43794:SF11">
    <property type="entry name" value="AMIDOHYDROLASE-RELATED DOMAIN-CONTAINING PROTEIN"/>
    <property type="match status" value="1"/>
</dbReference>
<dbReference type="GO" id="GO:0016810">
    <property type="term" value="F:hydrolase activity, acting on carbon-nitrogen (but not peptide) bonds"/>
    <property type="evidence" value="ECO:0007669"/>
    <property type="project" value="InterPro"/>
</dbReference>
<dbReference type="EMBL" id="CP062310">
    <property type="protein sequence ID" value="QOJ79390.1"/>
    <property type="molecule type" value="Genomic_DNA"/>
</dbReference>
<dbReference type="InterPro" id="IPR032466">
    <property type="entry name" value="Metal_Hydrolase"/>
</dbReference>
<dbReference type="Gene3D" id="2.30.40.10">
    <property type="entry name" value="Urease, subunit C, domain 1"/>
    <property type="match status" value="1"/>
</dbReference>
<dbReference type="AlphaFoldDB" id="A0A7L9FHW4"/>
<dbReference type="InterPro" id="IPR006680">
    <property type="entry name" value="Amidohydro-rel"/>
</dbReference>
<dbReference type="SUPFAM" id="SSF51556">
    <property type="entry name" value="Metallo-dependent hydrolases"/>
    <property type="match status" value="1"/>
</dbReference>
<dbReference type="GeneID" id="59148771"/>
<evidence type="ECO:0000313" key="3">
    <source>
        <dbReference type="EMBL" id="QOJ79390.1"/>
    </source>
</evidence>
<dbReference type="Pfam" id="PF01979">
    <property type="entry name" value="Amidohydro_1"/>
    <property type="match status" value="1"/>
</dbReference>
<keyword evidence="4" id="KW-1185">Reference proteome</keyword>
<dbReference type="SUPFAM" id="SSF51338">
    <property type="entry name" value="Composite domain of metallo-dependent hydrolases"/>
    <property type="match status" value="1"/>
</dbReference>
<dbReference type="Gene3D" id="3.20.20.140">
    <property type="entry name" value="Metal-dependent hydrolases"/>
    <property type="match status" value="2"/>
</dbReference>
<dbReference type="KEGG" id="thel:IG193_02705"/>
<proteinExistence type="predicted"/>
<dbReference type="InterPro" id="IPR050287">
    <property type="entry name" value="MTA/SAH_deaminase"/>
</dbReference>
<organism evidence="3 4">
    <name type="scientific">Infirmifilum lucidum</name>
    <dbReference type="NCBI Taxonomy" id="2776706"/>
    <lineage>
        <taxon>Archaea</taxon>
        <taxon>Thermoproteota</taxon>
        <taxon>Thermoprotei</taxon>
        <taxon>Thermofilales</taxon>
        <taxon>Thermofilaceae</taxon>
        <taxon>Infirmifilum</taxon>
    </lineage>
</organism>
<dbReference type="PANTHER" id="PTHR43794">
    <property type="entry name" value="AMINOHYDROLASE SSNA-RELATED"/>
    <property type="match status" value="1"/>
</dbReference>
<name>A0A7L9FHW4_9CREN</name>
<dbReference type="RefSeq" id="WP_192819362.1">
    <property type="nucleotide sequence ID" value="NZ_CP062310.1"/>
</dbReference>
<dbReference type="InParanoid" id="A0A7L9FHW4"/>
<protein>
    <submittedName>
        <fullName evidence="3">Amidohydrolase family protein</fullName>
    </submittedName>
</protein>